<protein>
    <submittedName>
        <fullName evidence="2">Uncharacterized protein</fullName>
    </submittedName>
</protein>
<sequence>MVDINKIKSGSEQISKEVRQKTSDLILAAFGFVAGLAWNEAIKALIEEMFPAHNNSVWAKLTYALLVTVLVVLVSAYFVRNTSKDGQESGKQG</sequence>
<name>A0A1F6P0P6_9BACT</name>
<evidence type="ECO:0000313" key="3">
    <source>
        <dbReference type="Proteomes" id="UP000178490"/>
    </source>
</evidence>
<comment type="caution">
    <text evidence="2">The sequence shown here is derived from an EMBL/GenBank/DDBJ whole genome shotgun (WGS) entry which is preliminary data.</text>
</comment>
<dbReference type="AlphaFoldDB" id="A0A1F6P0P6"/>
<accession>A0A1F6P0P6</accession>
<dbReference type="InterPro" id="IPR043713">
    <property type="entry name" value="DUF5654"/>
</dbReference>
<dbReference type="Pfam" id="PF18898">
    <property type="entry name" value="DUF5654"/>
    <property type="match status" value="1"/>
</dbReference>
<feature type="transmembrane region" description="Helical" evidence="1">
    <location>
        <begin position="58"/>
        <end position="79"/>
    </location>
</feature>
<keyword evidence="1" id="KW-0812">Transmembrane</keyword>
<organism evidence="2 3">
    <name type="scientific">Candidatus Magasanikbacteria bacterium RIFOXYD2_FULL_36_9</name>
    <dbReference type="NCBI Taxonomy" id="1798707"/>
    <lineage>
        <taxon>Bacteria</taxon>
        <taxon>Candidatus Magasanikiibacteriota</taxon>
    </lineage>
</organism>
<feature type="transmembrane region" description="Helical" evidence="1">
    <location>
        <begin position="25"/>
        <end position="46"/>
    </location>
</feature>
<gene>
    <name evidence="2" type="ORF">A2537_02490</name>
</gene>
<reference evidence="2 3" key="1">
    <citation type="journal article" date="2016" name="Nat. Commun.">
        <title>Thousands of microbial genomes shed light on interconnected biogeochemical processes in an aquifer system.</title>
        <authorList>
            <person name="Anantharaman K."/>
            <person name="Brown C.T."/>
            <person name="Hug L.A."/>
            <person name="Sharon I."/>
            <person name="Castelle C.J."/>
            <person name="Probst A.J."/>
            <person name="Thomas B.C."/>
            <person name="Singh A."/>
            <person name="Wilkins M.J."/>
            <person name="Karaoz U."/>
            <person name="Brodie E.L."/>
            <person name="Williams K.H."/>
            <person name="Hubbard S.S."/>
            <person name="Banfield J.F."/>
        </authorList>
    </citation>
    <scope>NUCLEOTIDE SEQUENCE [LARGE SCALE GENOMIC DNA]</scope>
</reference>
<proteinExistence type="predicted"/>
<evidence type="ECO:0000256" key="1">
    <source>
        <dbReference type="SAM" id="Phobius"/>
    </source>
</evidence>
<keyword evidence="1" id="KW-1133">Transmembrane helix</keyword>
<evidence type="ECO:0000313" key="2">
    <source>
        <dbReference type="EMBL" id="OGH89543.1"/>
    </source>
</evidence>
<dbReference type="EMBL" id="MFRC01000039">
    <property type="protein sequence ID" value="OGH89543.1"/>
    <property type="molecule type" value="Genomic_DNA"/>
</dbReference>
<dbReference type="Proteomes" id="UP000178490">
    <property type="component" value="Unassembled WGS sequence"/>
</dbReference>
<keyword evidence="1" id="KW-0472">Membrane</keyword>